<evidence type="ECO:0000313" key="3">
    <source>
        <dbReference type="Proteomes" id="UP001163046"/>
    </source>
</evidence>
<dbReference type="EMBL" id="MU825873">
    <property type="protein sequence ID" value="KAJ7387555.1"/>
    <property type="molecule type" value="Genomic_DNA"/>
</dbReference>
<evidence type="ECO:0000256" key="1">
    <source>
        <dbReference type="SAM" id="Coils"/>
    </source>
</evidence>
<accession>A0A9X0D5F4</accession>
<reference evidence="2" key="1">
    <citation type="submission" date="2023-01" db="EMBL/GenBank/DDBJ databases">
        <title>Genome assembly of the deep-sea coral Lophelia pertusa.</title>
        <authorList>
            <person name="Herrera S."/>
            <person name="Cordes E."/>
        </authorList>
    </citation>
    <scope>NUCLEOTIDE SEQUENCE</scope>
    <source>
        <strain evidence="2">USNM1676648</strain>
        <tissue evidence="2">Polyp</tissue>
    </source>
</reference>
<keyword evidence="3" id="KW-1185">Reference proteome</keyword>
<dbReference type="OrthoDB" id="5973813at2759"/>
<feature type="coiled-coil region" evidence="1">
    <location>
        <begin position="35"/>
        <end position="62"/>
    </location>
</feature>
<keyword evidence="1" id="KW-0175">Coiled coil</keyword>
<sequence length="67" mass="7475">MMDILRKKSVVVGIIMLGTIAGGGIAVYARDYSDLEAREKKVADLEKQVQEKQAIVKRLRESLEGKK</sequence>
<evidence type="ECO:0000313" key="2">
    <source>
        <dbReference type="EMBL" id="KAJ7387555.1"/>
    </source>
</evidence>
<proteinExistence type="predicted"/>
<name>A0A9X0D5F4_9CNID</name>
<comment type="caution">
    <text evidence="2">The sequence shown here is derived from an EMBL/GenBank/DDBJ whole genome shotgun (WGS) entry which is preliminary data.</text>
</comment>
<gene>
    <name evidence="2" type="ORF">OS493_000886</name>
</gene>
<dbReference type="Proteomes" id="UP001163046">
    <property type="component" value="Unassembled WGS sequence"/>
</dbReference>
<protein>
    <submittedName>
        <fullName evidence="2">Uncharacterized protein</fullName>
    </submittedName>
</protein>
<organism evidence="2 3">
    <name type="scientific">Desmophyllum pertusum</name>
    <dbReference type="NCBI Taxonomy" id="174260"/>
    <lineage>
        <taxon>Eukaryota</taxon>
        <taxon>Metazoa</taxon>
        <taxon>Cnidaria</taxon>
        <taxon>Anthozoa</taxon>
        <taxon>Hexacorallia</taxon>
        <taxon>Scleractinia</taxon>
        <taxon>Caryophylliina</taxon>
        <taxon>Caryophylliidae</taxon>
        <taxon>Desmophyllum</taxon>
    </lineage>
</organism>
<dbReference type="AlphaFoldDB" id="A0A9X0D5F4"/>